<sequence length="312" mass="34841">MSKGPEIDAAAARKVADNCSEFKLPKAPEGELKALSREEWMARYGGELQSEQWFDKKAPGWNYDKSSWWFKSVGRDGEAPPLWMRQQWHMPELDCPQGWDPQADTLDERRAAGRTPLWAERMNLSGSKQGPQSATIYGHRAEYRPAQKTDARSMYERYQPAYERILNEELPDASDPPDGRYWKSGVAQGVSASPYEKRMVTSGRRKPVVVGQRSAAVVVDAESHSLGAAVTDVAWLHPHTELAAYTTEHPVYRHINMRMQTTASSGVGGEQALAEVLHMTQDIFGVVGDKMAAAAAAELERQQQRQAAIDKV</sequence>
<dbReference type="OrthoDB" id="510325at2759"/>
<comment type="caution">
    <text evidence="4">The sequence shown here is derived from an EMBL/GenBank/DDBJ whole genome shotgun (WGS) entry which is preliminary data.</text>
</comment>
<proteinExistence type="predicted"/>
<gene>
    <name evidence="4" type="ORF">C2E20_6726</name>
</gene>
<evidence type="ECO:0000256" key="1">
    <source>
        <dbReference type="ARBA" id="ARBA00022478"/>
    </source>
</evidence>
<dbReference type="Gene3D" id="3.30.1360.10">
    <property type="entry name" value="RNA polymerase, RBP11-like subunit"/>
    <property type="match status" value="1"/>
</dbReference>
<dbReference type="SUPFAM" id="SSF55257">
    <property type="entry name" value="RBP11-like subunits of RNA polymerase"/>
    <property type="match status" value="1"/>
</dbReference>
<accession>A0A2P6V6J6</accession>
<dbReference type="Pfam" id="PF13656">
    <property type="entry name" value="RNA_pol_L_2"/>
    <property type="match status" value="1"/>
</dbReference>
<dbReference type="GO" id="GO:0000428">
    <property type="term" value="C:DNA-directed RNA polymerase complex"/>
    <property type="evidence" value="ECO:0007669"/>
    <property type="project" value="UniProtKB-KW"/>
</dbReference>
<dbReference type="GO" id="GO:0006351">
    <property type="term" value="P:DNA-templated transcription"/>
    <property type="evidence" value="ECO:0007669"/>
    <property type="project" value="InterPro"/>
</dbReference>
<dbReference type="STRING" id="554055.A0A2P6V6J6"/>
<keyword evidence="2" id="KW-0804">Transcription</keyword>
<dbReference type="InterPro" id="IPR009025">
    <property type="entry name" value="RBP11-like_dimer"/>
</dbReference>
<dbReference type="InterPro" id="IPR036603">
    <property type="entry name" value="RBP11-like"/>
</dbReference>
<dbReference type="EMBL" id="LHPF02000024">
    <property type="protein sequence ID" value="PSC69710.1"/>
    <property type="molecule type" value="Genomic_DNA"/>
</dbReference>
<evidence type="ECO:0000313" key="5">
    <source>
        <dbReference type="Proteomes" id="UP000239649"/>
    </source>
</evidence>
<evidence type="ECO:0000259" key="3">
    <source>
        <dbReference type="Pfam" id="PF13656"/>
    </source>
</evidence>
<organism evidence="4 5">
    <name type="scientific">Micractinium conductrix</name>
    <dbReference type="NCBI Taxonomy" id="554055"/>
    <lineage>
        <taxon>Eukaryota</taxon>
        <taxon>Viridiplantae</taxon>
        <taxon>Chlorophyta</taxon>
        <taxon>core chlorophytes</taxon>
        <taxon>Trebouxiophyceae</taxon>
        <taxon>Chlorellales</taxon>
        <taxon>Chlorellaceae</taxon>
        <taxon>Chlorella clade</taxon>
        <taxon>Micractinium</taxon>
    </lineage>
</organism>
<reference evidence="4 5" key="1">
    <citation type="journal article" date="2018" name="Plant J.">
        <title>Genome sequences of Chlorella sorokiniana UTEX 1602 and Micractinium conductrix SAG 241.80: implications to maltose excretion by a green alga.</title>
        <authorList>
            <person name="Arriola M.B."/>
            <person name="Velmurugan N."/>
            <person name="Zhang Y."/>
            <person name="Plunkett M.H."/>
            <person name="Hondzo H."/>
            <person name="Barney B.M."/>
        </authorList>
    </citation>
    <scope>NUCLEOTIDE SEQUENCE [LARGE SCALE GENOMIC DNA]</scope>
    <source>
        <strain evidence="4 5">SAG 241.80</strain>
    </source>
</reference>
<feature type="domain" description="DNA-directed RNA polymerase RBP11-like dimerisation" evidence="3">
    <location>
        <begin position="216"/>
        <end position="285"/>
    </location>
</feature>
<protein>
    <submittedName>
        <fullName evidence="4">DNA-directed RNA polymerase I and III 14 kDa polypeptide</fullName>
    </submittedName>
</protein>
<evidence type="ECO:0000313" key="4">
    <source>
        <dbReference type="EMBL" id="PSC69710.1"/>
    </source>
</evidence>
<dbReference type="GO" id="GO:0046983">
    <property type="term" value="F:protein dimerization activity"/>
    <property type="evidence" value="ECO:0007669"/>
    <property type="project" value="InterPro"/>
</dbReference>
<dbReference type="Proteomes" id="UP000239649">
    <property type="component" value="Unassembled WGS sequence"/>
</dbReference>
<keyword evidence="5" id="KW-1185">Reference proteome</keyword>
<keyword evidence="1 4" id="KW-0240">DNA-directed RNA polymerase</keyword>
<evidence type="ECO:0000256" key="2">
    <source>
        <dbReference type="ARBA" id="ARBA00023163"/>
    </source>
</evidence>
<name>A0A2P6V6J6_9CHLO</name>
<dbReference type="AlphaFoldDB" id="A0A2P6V6J6"/>